<evidence type="ECO:0000313" key="2">
    <source>
        <dbReference type="EMBL" id="MBB6181828.1"/>
    </source>
</evidence>
<evidence type="ECO:0000259" key="1">
    <source>
        <dbReference type="Pfam" id="PF13643"/>
    </source>
</evidence>
<organism evidence="2 3">
    <name type="scientific">Pseudorhizobium flavum</name>
    <dbReference type="NCBI Taxonomy" id="1335061"/>
    <lineage>
        <taxon>Bacteria</taxon>
        <taxon>Pseudomonadati</taxon>
        <taxon>Pseudomonadota</taxon>
        <taxon>Alphaproteobacteria</taxon>
        <taxon>Hyphomicrobiales</taxon>
        <taxon>Rhizobiaceae</taxon>
        <taxon>Rhizobium/Agrobacterium group</taxon>
        <taxon>Pseudorhizobium</taxon>
    </lineage>
</organism>
<protein>
    <recommendedName>
        <fullName evidence="1">DUF4145 domain-containing protein</fullName>
    </recommendedName>
</protein>
<dbReference type="InterPro" id="IPR025285">
    <property type="entry name" value="DUF4145"/>
</dbReference>
<accession>A0A7W9Z0K6</accession>
<dbReference type="EMBL" id="JACHEJ010000013">
    <property type="protein sequence ID" value="MBB6181828.1"/>
    <property type="molecule type" value="Genomic_DNA"/>
</dbReference>
<sequence length="285" mass="32189">MDRKIWRKSYGSLPGLPCPRCKTGKVRSNSKLFYQKQPKYVTTSLTQLELQDVSEGRFTCFMTCDYEFCGEVVAVSGDFRSHDEYVYNPETEEHDSFEDKMLLPKSMVPAPPIITWPENLDAAPRQHLVHSFELFWINRGACAGRLRIFIEALLDQLGVVREGTKRNGKNGTLDLSERIDELDKVKPGHKAALDALRYVGNFGSHEGDAAFEDLVVCYDILETTLVELIENKRAKLEAEVAAIITRKGKPRTGRGLLGRRIICEPFREFGKSARMGTGSDGKRPQ</sequence>
<feature type="domain" description="DUF4145" evidence="1">
    <location>
        <begin position="134"/>
        <end position="222"/>
    </location>
</feature>
<name>A0A7W9Z0K6_9HYPH</name>
<dbReference type="AlphaFoldDB" id="A0A7W9Z0K6"/>
<keyword evidence="3" id="KW-1185">Reference proteome</keyword>
<dbReference type="RefSeq" id="WP_139346238.1">
    <property type="nucleotide sequence ID" value="NZ_JACHEJ010000013.1"/>
</dbReference>
<comment type="caution">
    <text evidence="2">The sequence shown here is derived from an EMBL/GenBank/DDBJ whole genome shotgun (WGS) entry which is preliminary data.</text>
</comment>
<dbReference type="Proteomes" id="UP000535501">
    <property type="component" value="Unassembled WGS sequence"/>
</dbReference>
<gene>
    <name evidence="2" type="ORF">HNQ75_003816</name>
</gene>
<dbReference type="Pfam" id="PF13643">
    <property type="entry name" value="DUF4145"/>
    <property type="match status" value="1"/>
</dbReference>
<proteinExistence type="predicted"/>
<evidence type="ECO:0000313" key="3">
    <source>
        <dbReference type="Proteomes" id="UP000535501"/>
    </source>
</evidence>
<reference evidence="2 3" key="1">
    <citation type="submission" date="2020-08" db="EMBL/GenBank/DDBJ databases">
        <title>Genomic Encyclopedia of Type Strains, Phase IV (KMG-IV): sequencing the most valuable type-strain genomes for metagenomic binning, comparative biology and taxonomic classification.</title>
        <authorList>
            <person name="Goeker M."/>
        </authorList>
    </citation>
    <scope>NUCLEOTIDE SEQUENCE [LARGE SCALE GENOMIC DNA]</scope>
    <source>
        <strain evidence="2 3">DSM 102134</strain>
    </source>
</reference>